<dbReference type="InterPro" id="IPR051026">
    <property type="entry name" value="PI/PC_transfer"/>
</dbReference>
<name>A0A835YIT9_9STRA</name>
<dbReference type="AlphaFoldDB" id="A0A835YIT9"/>
<reference evidence="2" key="1">
    <citation type="submission" date="2021-02" db="EMBL/GenBank/DDBJ databases">
        <title>First Annotated Genome of the Yellow-green Alga Tribonema minus.</title>
        <authorList>
            <person name="Mahan K.M."/>
        </authorList>
    </citation>
    <scope>NUCLEOTIDE SEQUENCE</scope>
    <source>
        <strain evidence="2">UTEX B ZZ1240</strain>
    </source>
</reference>
<dbReference type="Gene3D" id="3.40.525.10">
    <property type="entry name" value="CRAL-TRIO lipid binding domain"/>
    <property type="match status" value="1"/>
</dbReference>
<dbReference type="SUPFAM" id="SSF52087">
    <property type="entry name" value="CRAL/TRIO domain"/>
    <property type="match status" value="1"/>
</dbReference>
<comment type="caution">
    <text evidence="2">The sequence shown here is derived from an EMBL/GenBank/DDBJ whole genome shotgun (WGS) entry which is preliminary data.</text>
</comment>
<dbReference type="PROSITE" id="PS50191">
    <property type="entry name" value="CRAL_TRIO"/>
    <property type="match status" value="1"/>
</dbReference>
<evidence type="ECO:0000313" key="3">
    <source>
        <dbReference type="Proteomes" id="UP000664859"/>
    </source>
</evidence>
<protein>
    <submittedName>
        <fullName evidence="2">CRAL-TRIO domain-containing protein</fullName>
    </submittedName>
</protein>
<dbReference type="PANTHER" id="PTHR45657">
    <property type="entry name" value="CRAL-TRIO DOMAIN-CONTAINING PROTEIN YKL091C-RELATED"/>
    <property type="match status" value="1"/>
</dbReference>
<dbReference type="InterPro" id="IPR036865">
    <property type="entry name" value="CRAL-TRIO_dom_sf"/>
</dbReference>
<accession>A0A835YIT9</accession>
<dbReference type="OrthoDB" id="1434354at2759"/>
<feature type="domain" description="CRAL-TRIO" evidence="1">
    <location>
        <begin position="105"/>
        <end position="295"/>
    </location>
</feature>
<dbReference type="PANTHER" id="PTHR45657:SF61">
    <property type="entry name" value="CRAL-TRIO DOMAIN-CONTAINING PROTEIN"/>
    <property type="match status" value="1"/>
</dbReference>
<dbReference type="CDD" id="cd00170">
    <property type="entry name" value="SEC14"/>
    <property type="match status" value="1"/>
</dbReference>
<dbReference type="EMBL" id="JAFCMP010000540">
    <property type="protein sequence ID" value="KAG5176129.1"/>
    <property type="molecule type" value="Genomic_DNA"/>
</dbReference>
<proteinExistence type="predicted"/>
<dbReference type="Proteomes" id="UP000664859">
    <property type="component" value="Unassembled WGS sequence"/>
</dbReference>
<gene>
    <name evidence="2" type="ORF">JKP88DRAFT_265526</name>
</gene>
<dbReference type="InterPro" id="IPR001251">
    <property type="entry name" value="CRAL-TRIO_dom"/>
</dbReference>
<organism evidence="2 3">
    <name type="scientific">Tribonema minus</name>
    <dbReference type="NCBI Taxonomy" id="303371"/>
    <lineage>
        <taxon>Eukaryota</taxon>
        <taxon>Sar</taxon>
        <taxon>Stramenopiles</taxon>
        <taxon>Ochrophyta</taxon>
        <taxon>PX clade</taxon>
        <taxon>Xanthophyceae</taxon>
        <taxon>Tribonematales</taxon>
        <taxon>Tribonemataceae</taxon>
        <taxon>Tribonema</taxon>
    </lineage>
</organism>
<dbReference type="Pfam" id="PF00650">
    <property type="entry name" value="CRAL_TRIO"/>
    <property type="match status" value="1"/>
</dbReference>
<evidence type="ECO:0000313" key="2">
    <source>
        <dbReference type="EMBL" id="KAG5176129.1"/>
    </source>
</evidence>
<sequence>MPRNELLNCILKQQCAAYDCPPCSCPTAAAGDLVLKWHEFLFCVLLSALVAGSTVAGGPFMRWLRDYWSEHSPALQSPGYTTVNLQGTQSQVVLSDMILSEPQPMFNIIKQHFPAFIYGRGRKGHVVVYEKVGSIHMKELAHQGVTLPMLLRHYVFSMEYLWRVVEPRGDAQLITIQDVQGIGLSDLTGMALEFAKGAAQTASKHYVERCYRTFIINSPAWFPLLWAAISPFVPLRTKKKASALDCPCGNCLSNHVATASIHVRVLGSNYRPVLQQEIEPDMIPLEYGGSCTTPLHESPEEANLSAMVTAINMEYYRQRSMERISEHLHPSQTISVRNSMTSDHGAGARHEAYWANAHAHAGYRHSSVNRLQPALCGVGASPGHDLRRTSDSGYIIGLVPEEESSSSNCSSDGGCDDYTGPNDSALASVLQEATAETTLTAATPCSAHHKRTTSSPLYSALQGSACESMST</sequence>
<evidence type="ECO:0000259" key="1">
    <source>
        <dbReference type="PROSITE" id="PS50191"/>
    </source>
</evidence>
<dbReference type="SMART" id="SM00516">
    <property type="entry name" value="SEC14"/>
    <property type="match status" value="1"/>
</dbReference>
<keyword evidence="3" id="KW-1185">Reference proteome</keyword>